<dbReference type="InterPro" id="IPR017896">
    <property type="entry name" value="4Fe4S_Fe-S-bd"/>
</dbReference>
<dbReference type="PANTHER" id="PTHR42949:SF3">
    <property type="entry name" value="ANAEROBIC GLYCEROL-3-PHOSPHATE DEHYDROGENASE SUBUNIT B"/>
    <property type="match status" value="1"/>
</dbReference>
<evidence type="ECO:0000259" key="5">
    <source>
        <dbReference type="PROSITE" id="PS51379"/>
    </source>
</evidence>
<evidence type="ECO:0000256" key="3">
    <source>
        <dbReference type="ARBA" id="ARBA00023004"/>
    </source>
</evidence>
<dbReference type="GO" id="GO:0016491">
    <property type="term" value="F:oxidoreductase activity"/>
    <property type="evidence" value="ECO:0007669"/>
    <property type="project" value="UniProtKB-KW"/>
</dbReference>
<protein>
    <submittedName>
        <fullName evidence="6">Pyridine nucleotide-disulphide oxidoreductase</fullName>
    </submittedName>
</protein>
<dbReference type="Pfam" id="PF07992">
    <property type="entry name" value="Pyr_redox_2"/>
    <property type="match status" value="1"/>
</dbReference>
<reference evidence="7" key="1">
    <citation type="submission" date="2017-02" db="EMBL/GenBank/DDBJ databases">
        <authorList>
            <person name="Varghese N."/>
            <person name="Submissions S."/>
        </authorList>
    </citation>
    <scope>NUCLEOTIDE SEQUENCE [LARGE SCALE GENOMIC DNA]</scope>
    <source>
        <strain evidence="7">DSM 16521</strain>
    </source>
</reference>
<proteinExistence type="predicted"/>
<evidence type="ECO:0000256" key="4">
    <source>
        <dbReference type="ARBA" id="ARBA00023014"/>
    </source>
</evidence>
<keyword evidence="7" id="KW-1185">Reference proteome</keyword>
<dbReference type="InterPro" id="IPR036188">
    <property type="entry name" value="FAD/NAD-bd_sf"/>
</dbReference>
<evidence type="ECO:0000313" key="6">
    <source>
        <dbReference type="EMBL" id="SKA06386.1"/>
    </source>
</evidence>
<name>A0A1T4QRT8_9FIRM</name>
<dbReference type="Gene3D" id="3.50.50.60">
    <property type="entry name" value="FAD/NAD(P)-binding domain"/>
    <property type="match status" value="2"/>
</dbReference>
<gene>
    <name evidence="6" type="ORF">SAMN02745885_01771</name>
</gene>
<sequence length="425" mass="46720">MREKIAVNQDVVIIGGGISGMETAAALRRLGHRVFLVEKSDQLGGVFAELASLVETREKPAEIVEKLKKQLLDDSDVTVFLQSQVVDCFGVAGNFRVLISGPQGQQAINAGAVVIAIGLQTVLCPAKYGGLGMNDRVLGLLGLEKAIKQTEVNGQTYVFILGKTTENFYMPYISTLKNALLLRETYHKDVHVFTKNMKVAQEGLEELFGRARAAGVNFYRYEKDVQIIKQGDKIEVAYQDPFLQTTGNSFKVAADWLIIPEEIVPNEDARVLGQIFRIRLDAYDFRGEDNVHIGPQFTSREGIYVVGNTHAPSTYQAILMDAALVAGEIQQKLPAAEVEVIANYPRVEAAKCVVCLTCYRCCPHGAIEIKHDYASYNNLYGSVAYMNPIACRRCGICAAECPGKAITMPGYEDQEILGQLKEAVN</sequence>
<dbReference type="InterPro" id="IPR023753">
    <property type="entry name" value="FAD/NAD-binding_dom"/>
</dbReference>
<dbReference type="InterPro" id="IPR017900">
    <property type="entry name" value="4Fe4S_Fe_S_CS"/>
</dbReference>
<dbReference type="PANTHER" id="PTHR42949">
    <property type="entry name" value="ANAEROBIC GLYCEROL-3-PHOSPHATE DEHYDROGENASE SUBUNIT B"/>
    <property type="match status" value="1"/>
</dbReference>
<dbReference type="GO" id="GO:0046872">
    <property type="term" value="F:metal ion binding"/>
    <property type="evidence" value="ECO:0007669"/>
    <property type="project" value="UniProtKB-KW"/>
</dbReference>
<dbReference type="PROSITE" id="PS00198">
    <property type="entry name" value="4FE4S_FER_1"/>
    <property type="match status" value="1"/>
</dbReference>
<organism evidence="6 7">
    <name type="scientific">Carboxydocella sporoproducens DSM 16521</name>
    <dbReference type="NCBI Taxonomy" id="1121270"/>
    <lineage>
        <taxon>Bacteria</taxon>
        <taxon>Bacillati</taxon>
        <taxon>Bacillota</taxon>
        <taxon>Clostridia</taxon>
        <taxon>Eubacteriales</taxon>
        <taxon>Clostridiales Family XVI. Incertae Sedis</taxon>
        <taxon>Carboxydocella</taxon>
    </lineage>
</organism>
<feature type="domain" description="4Fe-4S ferredoxin-type" evidence="5">
    <location>
        <begin position="382"/>
        <end position="411"/>
    </location>
</feature>
<dbReference type="OrthoDB" id="10014at2"/>
<keyword evidence="4" id="KW-0411">Iron-sulfur</keyword>
<keyword evidence="2" id="KW-0560">Oxidoreductase</keyword>
<evidence type="ECO:0000256" key="2">
    <source>
        <dbReference type="ARBA" id="ARBA00023002"/>
    </source>
</evidence>
<dbReference type="PRINTS" id="PR00469">
    <property type="entry name" value="PNDRDTASEII"/>
</dbReference>
<keyword evidence="3" id="KW-0408">Iron</keyword>
<dbReference type="InterPro" id="IPR051691">
    <property type="entry name" value="Metab_Enz_Cyan_OpOx_G3PDH"/>
</dbReference>
<dbReference type="RefSeq" id="WP_078665813.1">
    <property type="nucleotide sequence ID" value="NZ_FUXM01000021.1"/>
</dbReference>
<dbReference type="SUPFAM" id="SSF54862">
    <property type="entry name" value="4Fe-4S ferredoxins"/>
    <property type="match status" value="1"/>
</dbReference>
<dbReference type="Proteomes" id="UP000189933">
    <property type="component" value="Unassembled WGS sequence"/>
</dbReference>
<dbReference type="PROSITE" id="PS51379">
    <property type="entry name" value="4FE4S_FER_2"/>
    <property type="match status" value="2"/>
</dbReference>
<dbReference type="EMBL" id="FUXM01000021">
    <property type="protein sequence ID" value="SKA06386.1"/>
    <property type="molecule type" value="Genomic_DNA"/>
</dbReference>
<accession>A0A1T4QRT8</accession>
<evidence type="ECO:0000313" key="7">
    <source>
        <dbReference type="Proteomes" id="UP000189933"/>
    </source>
</evidence>
<dbReference type="SUPFAM" id="SSF51905">
    <property type="entry name" value="FAD/NAD(P)-binding domain"/>
    <property type="match status" value="1"/>
</dbReference>
<dbReference type="GO" id="GO:0051536">
    <property type="term" value="F:iron-sulfur cluster binding"/>
    <property type="evidence" value="ECO:0007669"/>
    <property type="project" value="UniProtKB-KW"/>
</dbReference>
<dbReference type="AlphaFoldDB" id="A0A1T4QRT8"/>
<feature type="domain" description="4Fe-4S ferredoxin-type" evidence="5">
    <location>
        <begin position="343"/>
        <end position="372"/>
    </location>
</feature>
<evidence type="ECO:0000256" key="1">
    <source>
        <dbReference type="ARBA" id="ARBA00022723"/>
    </source>
</evidence>
<dbReference type="Gene3D" id="3.30.70.3270">
    <property type="match status" value="1"/>
</dbReference>
<keyword evidence="1" id="KW-0479">Metal-binding</keyword>